<evidence type="ECO:0000256" key="1">
    <source>
        <dbReference type="SAM" id="MobiDB-lite"/>
    </source>
</evidence>
<name>A0A485KYP0_9STRA</name>
<accession>A0A485KYP0</accession>
<feature type="region of interest" description="Disordered" evidence="1">
    <location>
        <begin position="1"/>
        <end position="51"/>
    </location>
</feature>
<gene>
    <name evidence="3" type="primary">Aste57867_13366</name>
    <name evidence="2" type="ORF">As57867_013316</name>
    <name evidence="3" type="ORF">ASTE57867_13366</name>
</gene>
<evidence type="ECO:0000313" key="3">
    <source>
        <dbReference type="EMBL" id="VFT90205.1"/>
    </source>
</evidence>
<sequence>MQKDPRQGAVGLHHPSRPPPPRWSKDRASVPGGRHGLGTIETSPVPPSTETSGVAKLKALLSEIVRLSVARAQDVTLLGGRTTSVDTARVGLECQFREEWRAGREDEIFKQLAMTWRMETASNDVEDMAYLREHLRHAMESIVAAVVGNEAAKGQRVRSLLQQHKLMAFQSKQLHRALKFDTLLRKMEHDASPLDVATHMVQVSRNHFGLLVAGTESPRTNQVPEIEVSDPVECHDEKTDFHALYENVASTQEAAASTAFTRILEAQRWAQVHAANEAKASDHARHVRVRRIQRTLRAFKERVRLAHERQTRREAQEYIAASRLQKRAVRWIRWRRFKRLRMDALRRKCCARRLATWWVTRHRFRKSCRRFRLDNNDDHDRWGLRHADVVKIQSLVRKHLAMRAFEDRWSLHVLRRRRDERTQWAARQSLFRAMSPMVDELLEWRRMLSLEQARAEAAIIAEHKVFLGEWEKYKTELTKQCLKAKLTEEWVPQLDPVSGQTNFLNLKTGVVHYDHPNILSTLSLACQPSKVAFD</sequence>
<dbReference type="EMBL" id="VJMH01005448">
    <property type="protein sequence ID" value="KAF0695846.1"/>
    <property type="molecule type" value="Genomic_DNA"/>
</dbReference>
<evidence type="ECO:0000313" key="2">
    <source>
        <dbReference type="EMBL" id="KAF0695846.1"/>
    </source>
</evidence>
<proteinExistence type="predicted"/>
<dbReference type="EMBL" id="CAADRA010005469">
    <property type="protein sequence ID" value="VFT90205.1"/>
    <property type="molecule type" value="Genomic_DNA"/>
</dbReference>
<dbReference type="OrthoDB" id="77973at2759"/>
<reference evidence="3 4" key="1">
    <citation type="submission" date="2019-03" db="EMBL/GenBank/DDBJ databases">
        <authorList>
            <person name="Gaulin E."/>
            <person name="Dumas B."/>
        </authorList>
    </citation>
    <scope>NUCLEOTIDE SEQUENCE [LARGE SCALE GENOMIC DNA]</scope>
    <source>
        <strain evidence="3">CBS 568.67</strain>
    </source>
</reference>
<dbReference type="Proteomes" id="UP000332933">
    <property type="component" value="Unassembled WGS sequence"/>
</dbReference>
<keyword evidence="4" id="KW-1185">Reference proteome</keyword>
<dbReference type="PROSITE" id="PS50096">
    <property type="entry name" value="IQ"/>
    <property type="match status" value="1"/>
</dbReference>
<protein>
    <submittedName>
        <fullName evidence="3">Aste57867_13366 protein</fullName>
    </submittedName>
</protein>
<dbReference type="AlphaFoldDB" id="A0A485KYP0"/>
<evidence type="ECO:0000313" key="4">
    <source>
        <dbReference type="Proteomes" id="UP000332933"/>
    </source>
</evidence>
<reference evidence="2" key="2">
    <citation type="submission" date="2019-06" db="EMBL/GenBank/DDBJ databases">
        <title>Genomics analysis of Aphanomyces spp. identifies a new class of oomycete effector associated with host adaptation.</title>
        <authorList>
            <person name="Gaulin E."/>
        </authorList>
    </citation>
    <scope>NUCLEOTIDE SEQUENCE</scope>
    <source>
        <strain evidence="2">CBS 578.67</strain>
    </source>
</reference>
<organism evidence="3 4">
    <name type="scientific">Aphanomyces stellatus</name>
    <dbReference type="NCBI Taxonomy" id="120398"/>
    <lineage>
        <taxon>Eukaryota</taxon>
        <taxon>Sar</taxon>
        <taxon>Stramenopiles</taxon>
        <taxon>Oomycota</taxon>
        <taxon>Saprolegniomycetes</taxon>
        <taxon>Saprolegniales</taxon>
        <taxon>Verrucalvaceae</taxon>
        <taxon>Aphanomyces</taxon>
    </lineage>
</organism>